<comment type="caution">
    <text evidence="1">The sequence shown here is derived from an EMBL/GenBank/DDBJ whole genome shotgun (WGS) entry which is preliminary data.</text>
</comment>
<dbReference type="OrthoDB" id="2297036at2"/>
<dbReference type="RefSeq" id="WP_125072532.1">
    <property type="nucleotide sequence ID" value="NZ_QWZQ01000026.1"/>
</dbReference>
<sequence>MAKFIRNGLIGIGLSAAAYMLINQKTPKDVYHDVKSYVQEVLDAADDLQTAREDFSDATSNLGVQLQHAAEVFDDIQTDIDKFQFKIEPHVALLQKHADHLQATLDHLSGDQSK</sequence>
<evidence type="ECO:0000313" key="1">
    <source>
        <dbReference type="EMBL" id="RRK10223.1"/>
    </source>
</evidence>
<evidence type="ECO:0008006" key="3">
    <source>
        <dbReference type="Google" id="ProtNLM"/>
    </source>
</evidence>
<proteinExistence type="predicted"/>
<organism evidence="1 2">
    <name type="scientific">Lactiplantibacillus garii</name>
    <dbReference type="NCBI Taxonomy" id="2306423"/>
    <lineage>
        <taxon>Bacteria</taxon>
        <taxon>Bacillati</taxon>
        <taxon>Bacillota</taxon>
        <taxon>Bacilli</taxon>
        <taxon>Lactobacillales</taxon>
        <taxon>Lactobacillaceae</taxon>
        <taxon>Lactiplantibacillus</taxon>
    </lineage>
</organism>
<dbReference type="AlphaFoldDB" id="A0A426D6H0"/>
<evidence type="ECO:0000313" key="2">
    <source>
        <dbReference type="Proteomes" id="UP000283633"/>
    </source>
</evidence>
<dbReference type="EMBL" id="QWZQ01000026">
    <property type="protein sequence ID" value="RRK10223.1"/>
    <property type="molecule type" value="Genomic_DNA"/>
</dbReference>
<accession>A0A426D6H0</accession>
<reference evidence="1 2" key="1">
    <citation type="submission" date="2018-08" db="EMBL/GenBank/DDBJ databases">
        <title>Genome Lactobacillus garii FI11369.</title>
        <authorList>
            <person name="Diaz M."/>
            <person name="Narbad A."/>
        </authorList>
    </citation>
    <scope>NUCLEOTIDE SEQUENCE [LARGE SCALE GENOMIC DNA]</scope>
    <source>
        <strain evidence="1 2">FI11369</strain>
    </source>
</reference>
<name>A0A426D6H0_9LACO</name>
<protein>
    <recommendedName>
        <fullName evidence="3">Extracellular protein, membrane-anchored</fullName>
    </recommendedName>
</protein>
<keyword evidence="2" id="KW-1185">Reference proteome</keyword>
<gene>
    <name evidence="1" type="ORF">D1831_08660</name>
</gene>
<dbReference type="Proteomes" id="UP000283633">
    <property type="component" value="Unassembled WGS sequence"/>
</dbReference>